<protein>
    <submittedName>
        <fullName evidence="2">Uncharacterized protein</fullName>
    </submittedName>
</protein>
<keyword evidence="3" id="KW-1185">Reference proteome</keyword>
<feature type="region of interest" description="Disordered" evidence="1">
    <location>
        <begin position="1"/>
        <end position="32"/>
    </location>
</feature>
<comment type="caution">
    <text evidence="2">The sequence shown here is derived from an EMBL/GenBank/DDBJ whole genome shotgun (WGS) entry which is preliminary data.</text>
</comment>
<dbReference type="AlphaFoldDB" id="A0A8X6PHV7"/>
<organism evidence="2 3">
    <name type="scientific">Nephila pilipes</name>
    <name type="common">Giant wood spider</name>
    <name type="synonym">Nephila maculata</name>
    <dbReference type="NCBI Taxonomy" id="299642"/>
    <lineage>
        <taxon>Eukaryota</taxon>
        <taxon>Metazoa</taxon>
        <taxon>Ecdysozoa</taxon>
        <taxon>Arthropoda</taxon>
        <taxon>Chelicerata</taxon>
        <taxon>Arachnida</taxon>
        <taxon>Araneae</taxon>
        <taxon>Araneomorphae</taxon>
        <taxon>Entelegynae</taxon>
        <taxon>Araneoidea</taxon>
        <taxon>Nephilidae</taxon>
        <taxon>Nephila</taxon>
    </lineage>
</organism>
<evidence type="ECO:0000256" key="1">
    <source>
        <dbReference type="SAM" id="MobiDB-lite"/>
    </source>
</evidence>
<feature type="compositionally biased region" description="Basic and acidic residues" evidence="1">
    <location>
        <begin position="1"/>
        <end position="12"/>
    </location>
</feature>
<feature type="region of interest" description="Disordered" evidence="1">
    <location>
        <begin position="44"/>
        <end position="73"/>
    </location>
</feature>
<evidence type="ECO:0000313" key="2">
    <source>
        <dbReference type="EMBL" id="GFT71994.1"/>
    </source>
</evidence>
<name>A0A8X6PHV7_NEPPI</name>
<dbReference type="EMBL" id="BMAW01116758">
    <property type="protein sequence ID" value="GFT71994.1"/>
    <property type="molecule type" value="Genomic_DNA"/>
</dbReference>
<accession>A0A8X6PHV7</accession>
<proteinExistence type="predicted"/>
<reference evidence="2" key="1">
    <citation type="submission" date="2020-08" db="EMBL/GenBank/DDBJ databases">
        <title>Multicomponent nature underlies the extraordinary mechanical properties of spider dragline silk.</title>
        <authorList>
            <person name="Kono N."/>
            <person name="Nakamura H."/>
            <person name="Mori M."/>
            <person name="Yoshida Y."/>
            <person name="Ohtoshi R."/>
            <person name="Malay A.D."/>
            <person name="Moran D.A.P."/>
            <person name="Tomita M."/>
            <person name="Numata K."/>
            <person name="Arakawa K."/>
        </authorList>
    </citation>
    <scope>NUCLEOTIDE SEQUENCE</scope>
</reference>
<evidence type="ECO:0000313" key="3">
    <source>
        <dbReference type="Proteomes" id="UP000887013"/>
    </source>
</evidence>
<gene>
    <name evidence="2" type="ORF">NPIL_656801</name>
</gene>
<feature type="compositionally biased region" description="Polar residues" evidence="1">
    <location>
        <begin position="49"/>
        <end position="63"/>
    </location>
</feature>
<sequence>MMQRSIDKRHVQVEASLGRSGNNRRGMSQYLDAEERRKRLLFLGEPDDAQTNPDHPSTTTNILSLPADLLKKA</sequence>
<dbReference type="Proteomes" id="UP000887013">
    <property type="component" value="Unassembled WGS sequence"/>
</dbReference>